<evidence type="ECO:0000256" key="1">
    <source>
        <dbReference type="ARBA" id="ARBA00000085"/>
    </source>
</evidence>
<feature type="transmembrane region" description="Helical" evidence="8">
    <location>
        <begin position="61"/>
        <end position="80"/>
    </location>
</feature>
<comment type="catalytic activity">
    <reaction evidence="1">
        <text>ATP + protein L-histidine = ADP + protein N-phospho-L-histidine.</text>
        <dbReference type="EC" id="2.7.13.3"/>
    </reaction>
</comment>
<evidence type="ECO:0000313" key="11">
    <source>
        <dbReference type="Proteomes" id="UP000467132"/>
    </source>
</evidence>
<dbReference type="SUPFAM" id="SSF47384">
    <property type="entry name" value="Homodimeric domain of signal transducing histidine kinase"/>
    <property type="match status" value="1"/>
</dbReference>
<dbReference type="SMART" id="SM00387">
    <property type="entry name" value="HATPase_c"/>
    <property type="match status" value="1"/>
</dbReference>
<dbReference type="InterPro" id="IPR003594">
    <property type="entry name" value="HATPase_dom"/>
</dbReference>
<keyword evidence="5" id="KW-0808">Transferase</keyword>
<protein>
    <recommendedName>
        <fullName evidence="3">histidine kinase</fullName>
        <ecNumber evidence="3">2.7.13.3</ecNumber>
    </recommendedName>
</protein>
<evidence type="ECO:0000256" key="8">
    <source>
        <dbReference type="SAM" id="Phobius"/>
    </source>
</evidence>
<dbReference type="GO" id="GO:0005886">
    <property type="term" value="C:plasma membrane"/>
    <property type="evidence" value="ECO:0007669"/>
    <property type="project" value="TreeGrafter"/>
</dbReference>
<dbReference type="Gene3D" id="1.10.287.130">
    <property type="match status" value="1"/>
</dbReference>
<feature type="domain" description="Histidine kinase" evidence="9">
    <location>
        <begin position="145"/>
        <end position="359"/>
    </location>
</feature>
<dbReference type="SUPFAM" id="SSF55874">
    <property type="entry name" value="ATPase domain of HSP90 chaperone/DNA topoisomerase II/histidine kinase"/>
    <property type="match status" value="1"/>
</dbReference>
<dbReference type="RefSeq" id="WP_160198125.1">
    <property type="nucleotide sequence ID" value="NZ_QXXA01000014.1"/>
</dbReference>
<evidence type="ECO:0000259" key="9">
    <source>
        <dbReference type="PROSITE" id="PS50109"/>
    </source>
</evidence>
<sequence>MNNYTNILYKKFGLKFIISAILYTVIILLLFFLFKITLSDKVYFGYEPMYPFYHWADNNRIFLIFIVLSIGYTFIGLVLFNKSIKYMDEIITAIDEVYRKDDVLISLSGDLKNVTEKMNRIKFNLRENEKLAKDTEKRKNDLIIYLAHDLKTPLTSILGYLSILKDEHDLSNNFRKKYLQIVYDKSERLEELINEFFDITRYNLKDINLEKSNTDFSLMMEQIIYEFKPLLIDKNLNINSSIQSGVMINIDTGKIERVIDNVIRNAINYSYENTAIDISMNIIYDIVEVKVKNYGPTIPRNKLDYIFEEFYRLDSSRSSKTGGAGLGLAIAKSIIKAHGGSINAKSENEYVEMNIRIPF</sequence>
<reference evidence="10 11" key="1">
    <citation type="submission" date="2018-08" db="EMBL/GenBank/DDBJ databases">
        <title>Murine metabolic-syndrome-specific gut microbial biobank.</title>
        <authorList>
            <person name="Liu C."/>
        </authorList>
    </citation>
    <scope>NUCLEOTIDE SEQUENCE [LARGE SCALE GENOMIC DNA]</scope>
    <source>
        <strain evidence="10 11">583</strain>
    </source>
</reference>
<dbReference type="InterPro" id="IPR050351">
    <property type="entry name" value="BphY/WalK/GraS-like"/>
</dbReference>
<dbReference type="GO" id="GO:0000155">
    <property type="term" value="F:phosphorelay sensor kinase activity"/>
    <property type="evidence" value="ECO:0007669"/>
    <property type="project" value="InterPro"/>
</dbReference>
<keyword evidence="8" id="KW-0472">Membrane</keyword>
<name>A0A845R568_9CLOT</name>
<keyword evidence="11" id="KW-1185">Reference proteome</keyword>
<keyword evidence="7" id="KW-0902">Two-component regulatory system</keyword>
<evidence type="ECO:0000256" key="3">
    <source>
        <dbReference type="ARBA" id="ARBA00012438"/>
    </source>
</evidence>
<dbReference type="PANTHER" id="PTHR45453">
    <property type="entry name" value="PHOSPHATE REGULON SENSOR PROTEIN PHOR"/>
    <property type="match status" value="1"/>
</dbReference>
<evidence type="ECO:0000256" key="4">
    <source>
        <dbReference type="ARBA" id="ARBA00022553"/>
    </source>
</evidence>
<comment type="caution">
    <text evidence="10">The sequence shown here is derived from an EMBL/GenBank/DDBJ whole genome shotgun (WGS) entry which is preliminary data.</text>
</comment>
<dbReference type="Proteomes" id="UP000467132">
    <property type="component" value="Unassembled WGS sequence"/>
</dbReference>
<dbReference type="FunFam" id="3.30.565.10:FF:000006">
    <property type="entry name" value="Sensor histidine kinase WalK"/>
    <property type="match status" value="1"/>
</dbReference>
<keyword evidence="8" id="KW-1133">Transmembrane helix</keyword>
<evidence type="ECO:0000256" key="7">
    <source>
        <dbReference type="ARBA" id="ARBA00023012"/>
    </source>
</evidence>
<dbReference type="InterPro" id="IPR005467">
    <property type="entry name" value="His_kinase_dom"/>
</dbReference>
<dbReference type="InterPro" id="IPR036097">
    <property type="entry name" value="HisK_dim/P_sf"/>
</dbReference>
<keyword evidence="4" id="KW-0597">Phosphoprotein</keyword>
<organism evidence="10 11">
    <name type="scientific">Senegalia massiliensis</name>
    <dbReference type="NCBI Taxonomy" id="1720316"/>
    <lineage>
        <taxon>Bacteria</taxon>
        <taxon>Bacillati</taxon>
        <taxon>Bacillota</taxon>
        <taxon>Clostridia</taxon>
        <taxon>Eubacteriales</taxon>
        <taxon>Clostridiaceae</taxon>
        <taxon>Senegalia</taxon>
    </lineage>
</organism>
<dbReference type="InterPro" id="IPR004358">
    <property type="entry name" value="Sig_transdc_His_kin-like_C"/>
</dbReference>
<dbReference type="OrthoDB" id="9792991at2"/>
<keyword evidence="8" id="KW-0812">Transmembrane</keyword>
<dbReference type="InterPro" id="IPR003661">
    <property type="entry name" value="HisK_dim/P_dom"/>
</dbReference>
<keyword evidence="6 10" id="KW-0418">Kinase</keyword>
<evidence type="ECO:0000313" key="10">
    <source>
        <dbReference type="EMBL" id="NBI07653.1"/>
    </source>
</evidence>
<proteinExistence type="predicted"/>
<dbReference type="GO" id="GO:0004721">
    <property type="term" value="F:phosphoprotein phosphatase activity"/>
    <property type="evidence" value="ECO:0007669"/>
    <property type="project" value="TreeGrafter"/>
</dbReference>
<accession>A0A845R568</accession>
<evidence type="ECO:0000256" key="2">
    <source>
        <dbReference type="ARBA" id="ARBA00004370"/>
    </source>
</evidence>
<dbReference type="InterPro" id="IPR036890">
    <property type="entry name" value="HATPase_C_sf"/>
</dbReference>
<dbReference type="Gene3D" id="3.30.565.10">
    <property type="entry name" value="Histidine kinase-like ATPase, C-terminal domain"/>
    <property type="match status" value="1"/>
</dbReference>
<evidence type="ECO:0000256" key="5">
    <source>
        <dbReference type="ARBA" id="ARBA00022679"/>
    </source>
</evidence>
<dbReference type="AlphaFoldDB" id="A0A845R568"/>
<feature type="transmembrane region" description="Helical" evidence="8">
    <location>
        <begin position="12"/>
        <end position="34"/>
    </location>
</feature>
<dbReference type="EC" id="2.7.13.3" evidence="3"/>
<dbReference type="PRINTS" id="PR00344">
    <property type="entry name" value="BCTRLSENSOR"/>
</dbReference>
<evidence type="ECO:0000256" key="6">
    <source>
        <dbReference type="ARBA" id="ARBA00022777"/>
    </source>
</evidence>
<dbReference type="SMART" id="SM00388">
    <property type="entry name" value="HisKA"/>
    <property type="match status" value="1"/>
</dbReference>
<dbReference type="EMBL" id="QXXA01000014">
    <property type="protein sequence ID" value="NBI07653.1"/>
    <property type="molecule type" value="Genomic_DNA"/>
</dbReference>
<dbReference type="PANTHER" id="PTHR45453:SF1">
    <property type="entry name" value="PHOSPHATE REGULON SENSOR PROTEIN PHOR"/>
    <property type="match status" value="1"/>
</dbReference>
<dbReference type="CDD" id="cd00082">
    <property type="entry name" value="HisKA"/>
    <property type="match status" value="1"/>
</dbReference>
<dbReference type="PROSITE" id="PS50109">
    <property type="entry name" value="HIS_KIN"/>
    <property type="match status" value="1"/>
</dbReference>
<dbReference type="Pfam" id="PF00512">
    <property type="entry name" value="HisKA"/>
    <property type="match status" value="1"/>
</dbReference>
<dbReference type="Pfam" id="PF02518">
    <property type="entry name" value="HATPase_c"/>
    <property type="match status" value="1"/>
</dbReference>
<gene>
    <name evidence="10" type="ORF">D3Z33_12395</name>
</gene>
<dbReference type="GO" id="GO:0016036">
    <property type="term" value="P:cellular response to phosphate starvation"/>
    <property type="evidence" value="ECO:0007669"/>
    <property type="project" value="TreeGrafter"/>
</dbReference>
<comment type="subcellular location">
    <subcellularLocation>
        <location evidence="2">Membrane</location>
    </subcellularLocation>
</comment>